<dbReference type="EMBL" id="UINC01077358">
    <property type="protein sequence ID" value="SVC17406.1"/>
    <property type="molecule type" value="Genomic_DNA"/>
</dbReference>
<name>A0A382K081_9ZZZZ</name>
<reference evidence="1" key="1">
    <citation type="submission" date="2018-05" db="EMBL/GenBank/DDBJ databases">
        <authorList>
            <person name="Lanie J.A."/>
            <person name="Ng W.-L."/>
            <person name="Kazmierczak K.M."/>
            <person name="Andrzejewski T.M."/>
            <person name="Davidsen T.M."/>
            <person name="Wayne K.J."/>
            <person name="Tettelin H."/>
            <person name="Glass J.I."/>
            <person name="Rusch D."/>
            <person name="Podicherti R."/>
            <person name="Tsui H.-C.T."/>
            <person name="Winkler M.E."/>
        </authorList>
    </citation>
    <scope>NUCLEOTIDE SEQUENCE</scope>
</reference>
<feature type="non-terminal residue" evidence="1">
    <location>
        <position position="45"/>
    </location>
</feature>
<proteinExistence type="predicted"/>
<sequence>MKLRLPQFFCLCLLADSFAFNGCTPAPNNSQEDKEPHYLTGRRLI</sequence>
<accession>A0A382K081</accession>
<evidence type="ECO:0000313" key="1">
    <source>
        <dbReference type="EMBL" id="SVC17406.1"/>
    </source>
</evidence>
<gene>
    <name evidence="1" type="ORF">METZ01_LOCUS270260</name>
</gene>
<organism evidence="1">
    <name type="scientific">marine metagenome</name>
    <dbReference type="NCBI Taxonomy" id="408172"/>
    <lineage>
        <taxon>unclassified sequences</taxon>
        <taxon>metagenomes</taxon>
        <taxon>ecological metagenomes</taxon>
    </lineage>
</organism>
<protein>
    <submittedName>
        <fullName evidence="1">Uncharacterized protein</fullName>
    </submittedName>
</protein>
<dbReference type="AlphaFoldDB" id="A0A382K081"/>